<dbReference type="GO" id="GO:0004150">
    <property type="term" value="F:dihydroneopterin aldolase activity"/>
    <property type="evidence" value="ECO:0007669"/>
    <property type="project" value="UniProtKB-UniRule"/>
</dbReference>
<dbReference type="PANTHER" id="PTHR42844">
    <property type="entry name" value="DIHYDRONEOPTERIN ALDOLASE 1-RELATED"/>
    <property type="match status" value="1"/>
</dbReference>
<dbReference type="OrthoDB" id="9803748at2"/>
<proteinExistence type="inferred from homology"/>
<dbReference type="AlphaFoldDB" id="A0A133ZVV4"/>
<dbReference type="GO" id="GO:0046654">
    <property type="term" value="P:tetrahydrofolate biosynthetic process"/>
    <property type="evidence" value="ECO:0007669"/>
    <property type="project" value="UniProtKB-UniRule"/>
</dbReference>
<keyword evidence="4 6" id="KW-0289">Folate biosynthesis</keyword>
<evidence type="ECO:0000256" key="1">
    <source>
        <dbReference type="ARBA" id="ARBA00001353"/>
    </source>
</evidence>
<comment type="caution">
    <text evidence="8">The sequence shown here is derived from an EMBL/GenBank/DDBJ whole genome shotgun (WGS) entry which is preliminary data.</text>
</comment>
<dbReference type="CDD" id="cd00534">
    <property type="entry name" value="DHNA_DHNTPE"/>
    <property type="match status" value="1"/>
</dbReference>
<sequence>MRTVLFIDNLEVFANHGLFEEENKLGQKFIFDIECELNYKKAMFSDEMTDSTSYADIVEVVVKTATTNTFNLLERLAGEILKNIFTEFSQIENIKLKINKPGAPIKYHFEKCGVEVKLSREEFYNL</sequence>
<dbReference type="InterPro" id="IPR006157">
    <property type="entry name" value="FolB_dom"/>
</dbReference>
<name>A0A133ZVV4_9BACL</name>
<evidence type="ECO:0000256" key="4">
    <source>
        <dbReference type="ARBA" id="ARBA00022909"/>
    </source>
</evidence>
<evidence type="ECO:0000256" key="5">
    <source>
        <dbReference type="ARBA" id="ARBA00023239"/>
    </source>
</evidence>
<keyword evidence="5 6" id="KW-0456">Lyase</keyword>
<reference evidence="9" key="1">
    <citation type="submission" date="2016-01" db="EMBL/GenBank/DDBJ databases">
        <authorList>
            <person name="Mitreva M."/>
            <person name="Pepin K.H."/>
            <person name="Mihindukulasuriya K.A."/>
            <person name="Fulton R."/>
            <person name="Fronick C."/>
            <person name="O'Laughlin M."/>
            <person name="Miner T."/>
            <person name="Herter B."/>
            <person name="Rosa B.A."/>
            <person name="Cordes M."/>
            <person name="Tomlinson C."/>
            <person name="Wollam A."/>
            <person name="Palsikar V.B."/>
            <person name="Mardis E.R."/>
            <person name="Wilson R.K."/>
        </authorList>
    </citation>
    <scope>NUCLEOTIDE SEQUENCE [LARGE SCALE GENOMIC DNA]</scope>
    <source>
        <strain evidence="9">DNF01167</strain>
    </source>
</reference>
<protein>
    <recommendedName>
        <fullName evidence="6">7,8-dihydroneopterin aldolase</fullName>
        <ecNumber evidence="6">4.1.2.25</ecNumber>
    </recommendedName>
</protein>
<dbReference type="Gene3D" id="3.30.1130.10">
    <property type="match status" value="1"/>
</dbReference>
<feature type="domain" description="Dihydroneopterin aldolase/epimerase" evidence="7">
    <location>
        <begin position="5"/>
        <end position="118"/>
    </location>
</feature>
<accession>A0A133ZVV4</accession>
<dbReference type="RefSeq" id="WP_060914230.1">
    <property type="nucleotide sequence ID" value="NZ_KQ959961.1"/>
</dbReference>
<dbReference type="UniPathway" id="UPA00077">
    <property type="reaction ID" value="UER00154"/>
</dbReference>
<evidence type="ECO:0000256" key="6">
    <source>
        <dbReference type="RuleBase" id="RU362079"/>
    </source>
</evidence>
<organism evidence="8 9">
    <name type="scientific">Gemella haemolysans</name>
    <dbReference type="NCBI Taxonomy" id="1379"/>
    <lineage>
        <taxon>Bacteria</taxon>
        <taxon>Bacillati</taxon>
        <taxon>Bacillota</taxon>
        <taxon>Bacilli</taxon>
        <taxon>Bacillales</taxon>
        <taxon>Gemellaceae</taxon>
        <taxon>Gemella</taxon>
    </lineage>
</organism>
<dbReference type="EC" id="4.1.2.25" evidence="6"/>
<dbReference type="PANTHER" id="PTHR42844:SF1">
    <property type="entry name" value="DIHYDRONEOPTERIN ALDOLASE 1-RELATED"/>
    <property type="match status" value="1"/>
</dbReference>
<evidence type="ECO:0000256" key="3">
    <source>
        <dbReference type="ARBA" id="ARBA00005708"/>
    </source>
</evidence>
<dbReference type="InterPro" id="IPR043133">
    <property type="entry name" value="GTP-CH-I_C/QueF"/>
</dbReference>
<evidence type="ECO:0000259" key="7">
    <source>
        <dbReference type="SMART" id="SM00905"/>
    </source>
</evidence>
<dbReference type="STRING" id="1379.HMPREF3186_01076"/>
<comment type="similarity">
    <text evidence="3 6">Belongs to the DHNA family.</text>
</comment>
<dbReference type="SMART" id="SM00905">
    <property type="entry name" value="FolB"/>
    <property type="match status" value="1"/>
</dbReference>
<evidence type="ECO:0000313" key="9">
    <source>
        <dbReference type="Proteomes" id="UP000070355"/>
    </source>
</evidence>
<evidence type="ECO:0000313" key="8">
    <source>
        <dbReference type="EMBL" id="KXB59571.1"/>
    </source>
</evidence>
<dbReference type="InterPro" id="IPR006156">
    <property type="entry name" value="Dihydroneopterin_aldolase"/>
</dbReference>
<dbReference type="EMBL" id="LSDC01000070">
    <property type="protein sequence ID" value="KXB59571.1"/>
    <property type="molecule type" value="Genomic_DNA"/>
</dbReference>
<comment type="catalytic activity">
    <reaction evidence="1 6">
        <text>7,8-dihydroneopterin = 6-hydroxymethyl-7,8-dihydropterin + glycolaldehyde</text>
        <dbReference type="Rhea" id="RHEA:10540"/>
        <dbReference type="ChEBI" id="CHEBI:17001"/>
        <dbReference type="ChEBI" id="CHEBI:17071"/>
        <dbReference type="ChEBI" id="CHEBI:44841"/>
        <dbReference type="EC" id="4.1.2.25"/>
    </reaction>
</comment>
<dbReference type="GO" id="GO:0046656">
    <property type="term" value="P:folic acid biosynthetic process"/>
    <property type="evidence" value="ECO:0007669"/>
    <property type="project" value="UniProtKB-UniRule"/>
</dbReference>
<comment type="pathway">
    <text evidence="2 6">Cofactor biosynthesis; tetrahydrofolate biosynthesis; 2-amino-4-hydroxy-6-hydroxymethyl-7,8-dihydropteridine diphosphate from 7,8-dihydroneopterin triphosphate: step 3/4.</text>
</comment>
<dbReference type="NCBIfam" id="TIGR00525">
    <property type="entry name" value="folB"/>
    <property type="match status" value="1"/>
</dbReference>
<dbReference type="GO" id="GO:0005737">
    <property type="term" value="C:cytoplasm"/>
    <property type="evidence" value="ECO:0007669"/>
    <property type="project" value="TreeGrafter"/>
</dbReference>
<dbReference type="NCBIfam" id="TIGR00526">
    <property type="entry name" value="folB_dom"/>
    <property type="match status" value="1"/>
</dbReference>
<dbReference type="Proteomes" id="UP000070355">
    <property type="component" value="Unassembled WGS sequence"/>
</dbReference>
<evidence type="ECO:0000256" key="2">
    <source>
        <dbReference type="ARBA" id="ARBA00005013"/>
    </source>
</evidence>
<dbReference type="Pfam" id="PF02152">
    <property type="entry name" value="FolB"/>
    <property type="match status" value="1"/>
</dbReference>
<comment type="function">
    <text evidence="6">Catalyzes the conversion of 7,8-dihydroneopterin to 6-hydroxymethyl-7,8-dihydropterin.</text>
</comment>
<gene>
    <name evidence="8" type="ORF">HMPREF3186_01076</name>
</gene>
<dbReference type="SUPFAM" id="SSF55620">
    <property type="entry name" value="Tetrahydrobiopterin biosynthesis enzymes-like"/>
    <property type="match status" value="1"/>
</dbReference>
<dbReference type="PATRIC" id="fig|1379.3.peg.1061"/>